<feature type="region of interest" description="Disordered" evidence="1">
    <location>
        <begin position="1"/>
        <end position="34"/>
    </location>
</feature>
<organism evidence="3">
    <name type="scientific">Leptosphaeria maculans (strain JN3 / isolate v23.1.3 / race Av1-4-5-6-7-8)</name>
    <name type="common">Blackleg fungus</name>
    <name type="synonym">Phoma lingam</name>
    <dbReference type="NCBI Taxonomy" id="985895"/>
    <lineage>
        <taxon>Eukaryota</taxon>
        <taxon>Fungi</taxon>
        <taxon>Dikarya</taxon>
        <taxon>Ascomycota</taxon>
        <taxon>Pezizomycotina</taxon>
        <taxon>Dothideomycetes</taxon>
        <taxon>Pleosporomycetidae</taxon>
        <taxon>Pleosporales</taxon>
        <taxon>Pleosporineae</taxon>
        <taxon>Leptosphaeriaceae</taxon>
        <taxon>Plenodomus</taxon>
        <taxon>Plenodomus lingam/Leptosphaeria maculans species complex</taxon>
    </lineage>
</organism>
<proteinExistence type="predicted"/>
<gene>
    <name evidence="2" type="ORF">LEMA_P114130.1</name>
</gene>
<dbReference type="VEuPathDB" id="FungiDB:LEMA_P114130.1"/>
<reference evidence="3" key="1">
    <citation type="journal article" date="2011" name="Nat. Commun.">
        <title>Effector diversification within compartments of the Leptosphaeria maculans genome affected by Repeat-Induced Point mutations.</title>
        <authorList>
            <person name="Rouxel T."/>
            <person name="Grandaubert J."/>
            <person name="Hane J.K."/>
            <person name="Hoede C."/>
            <person name="van de Wouw A.P."/>
            <person name="Couloux A."/>
            <person name="Dominguez V."/>
            <person name="Anthouard V."/>
            <person name="Bally P."/>
            <person name="Bourras S."/>
            <person name="Cozijnsen A.J."/>
            <person name="Ciuffetti L.M."/>
            <person name="Degrave A."/>
            <person name="Dilmaghani A."/>
            <person name="Duret L."/>
            <person name="Fudal I."/>
            <person name="Goodwin S.B."/>
            <person name="Gout L."/>
            <person name="Glaser N."/>
            <person name="Linglin J."/>
            <person name="Kema G.H.J."/>
            <person name="Lapalu N."/>
            <person name="Lawrence C.B."/>
            <person name="May K."/>
            <person name="Meyer M."/>
            <person name="Ollivier B."/>
            <person name="Poulain J."/>
            <person name="Schoch C.L."/>
            <person name="Simon A."/>
            <person name="Spatafora J.W."/>
            <person name="Stachowiak A."/>
            <person name="Turgeon B.G."/>
            <person name="Tyler B.M."/>
            <person name="Vincent D."/>
            <person name="Weissenbach J."/>
            <person name="Amselem J."/>
            <person name="Quesneville H."/>
            <person name="Oliver R.P."/>
            <person name="Wincker P."/>
            <person name="Balesdent M.-H."/>
            <person name="Howlett B.J."/>
        </authorList>
    </citation>
    <scope>NUCLEOTIDE SEQUENCE [LARGE SCALE GENOMIC DNA]</scope>
    <source>
        <strain evidence="3">JN3 / isolate v23.1.3 / race Av1-4-5-6-7-8</strain>
    </source>
</reference>
<sequence length="50" mass="5869">MVMTDSRQMEPMYSSPSQTQTHTHPKKEISNSRIAECWDTANRLRNESEK</sequence>
<dbReference type="AlphaFoldDB" id="E4ZUB9"/>
<accession>E4ZUB9</accession>
<evidence type="ECO:0000313" key="3">
    <source>
        <dbReference type="Proteomes" id="UP000002668"/>
    </source>
</evidence>
<dbReference type="HOGENOM" id="CLU_3125347_0_0_1"/>
<dbReference type="InParanoid" id="E4ZUB9"/>
<evidence type="ECO:0000313" key="2">
    <source>
        <dbReference type="EMBL" id="CBX94998.1"/>
    </source>
</evidence>
<dbReference type="Proteomes" id="UP000002668">
    <property type="component" value="Genome"/>
</dbReference>
<evidence type="ECO:0000256" key="1">
    <source>
        <dbReference type="SAM" id="MobiDB-lite"/>
    </source>
</evidence>
<name>E4ZUB9_LEPMJ</name>
<protein>
    <submittedName>
        <fullName evidence="2">Predicted protein</fullName>
    </submittedName>
</protein>
<dbReference type="EMBL" id="FP929126">
    <property type="protein sequence ID" value="CBX94998.1"/>
    <property type="molecule type" value="Genomic_DNA"/>
</dbReference>
<keyword evidence="3" id="KW-1185">Reference proteome</keyword>